<comment type="caution">
    <text evidence="1">The sequence shown here is derived from an EMBL/GenBank/DDBJ whole genome shotgun (WGS) entry which is preliminary data.</text>
</comment>
<evidence type="ECO:0000313" key="2">
    <source>
        <dbReference type="Proteomes" id="UP000724874"/>
    </source>
</evidence>
<reference evidence="1" key="1">
    <citation type="submission" date="2020-11" db="EMBL/GenBank/DDBJ databases">
        <authorList>
            <consortium name="DOE Joint Genome Institute"/>
            <person name="Ahrendt S."/>
            <person name="Riley R."/>
            <person name="Andreopoulos W."/>
            <person name="LaButti K."/>
            <person name="Pangilinan J."/>
            <person name="Ruiz-duenas F.J."/>
            <person name="Barrasa J.M."/>
            <person name="Sanchez-Garcia M."/>
            <person name="Camarero S."/>
            <person name="Miyauchi S."/>
            <person name="Serrano A."/>
            <person name="Linde D."/>
            <person name="Babiker R."/>
            <person name="Drula E."/>
            <person name="Ayuso-Fernandez I."/>
            <person name="Pacheco R."/>
            <person name="Padilla G."/>
            <person name="Ferreira P."/>
            <person name="Barriuso J."/>
            <person name="Kellner H."/>
            <person name="Castanera R."/>
            <person name="Alfaro M."/>
            <person name="Ramirez L."/>
            <person name="Pisabarro A.G."/>
            <person name="Kuo A."/>
            <person name="Tritt A."/>
            <person name="Lipzen A."/>
            <person name="He G."/>
            <person name="Yan M."/>
            <person name="Ng V."/>
            <person name="Cullen D."/>
            <person name="Martin F."/>
            <person name="Rosso M.-N."/>
            <person name="Henrissat B."/>
            <person name="Hibbett D."/>
            <person name="Martinez A.T."/>
            <person name="Grigoriev I.V."/>
        </authorList>
    </citation>
    <scope>NUCLEOTIDE SEQUENCE</scope>
    <source>
        <strain evidence="1">AH 44721</strain>
    </source>
</reference>
<keyword evidence="2" id="KW-1185">Reference proteome</keyword>
<gene>
    <name evidence="1" type="ORF">CPB84DRAFT_647760</name>
</gene>
<evidence type="ECO:0000313" key="1">
    <source>
        <dbReference type="EMBL" id="KAF8873200.1"/>
    </source>
</evidence>
<protein>
    <submittedName>
        <fullName evidence="1">Uncharacterized protein</fullName>
    </submittedName>
</protein>
<dbReference type="AlphaFoldDB" id="A0A9P5TG14"/>
<accession>A0A9P5TG14</accession>
<proteinExistence type="predicted"/>
<name>A0A9P5TG14_GYMJU</name>
<dbReference type="EMBL" id="JADNYJ010000244">
    <property type="protein sequence ID" value="KAF8873200.1"/>
    <property type="molecule type" value="Genomic_DNA"/>
</dbReference>
<dbReference type="Proteomes" id="UP000724874">
    <property type="component" value="Unassembled WGS sequence"/>
</dbReference>
<sequence>MSENRNVCSLSVDNLALFYIRQLPTGPPTRRIITRILNSVTWSPCLFIIVCASEGIKKTGCVELSLSALNHIHYDPVAILTIMNFPFTPLYQIMSHPYYNYTVPSIYYQGLSATQPHFNEYMLFLYNWGYRRLYMGDKGDYYSNPFIPSHTYTYLTGRFPPYATSSQSSSLANALGP</sequence>
<organism evidence="1 2">
    <name type="scientific">Gymnopilus junonius</name>
    <name type="common">Spectacular rustgill mushroom</name>
    <name type="synonym">Gymnopilus spectabilis subsp. junonius</name>
    <dbReference type="NCBI Taxonomy" id="109634"/>
    <lineage>
        <taxon>Eukaryota</taxon>
        <taxon>Fungi</taxon>
        <taxon>Dikarya</taxon>
        <taxon>Basidiomycota</taxon>
        <taxon>Agaricomycotina</taxon>
        <taxon>Agaricomycetes</taxon>
        <taxon>Agaricomycetidae</taxon>
        <taxon>Agaricales</taxon>
        <taxon>Agaricineae</taxon>
        <taxon>Hymenogastraceae</taxon>
        <taxon>Gymnopilus</taxon>
    </lineage>
</organism>